<dbReference type="Gene3D" id="2.20.25.80">
    <property type="entry name" value="WRKY domain"/>
    <property type="match status" value="1"/>
</dbReference>
<evidence type="ECO:0000256" key="2">
    <source>
        <dbReference type="ARBA" id="ARBA00023015"/>
    </source>
</evidence>
<dbReference type="SUPFAM" id="SSF118290">
    <property type="entry name" value="WRKY DNA-binding domain"/>
    <property type="match status" value="1"/>
</dbReference>
<dbReference type="Pfam" id="PF03106">
    <property type="entry name" value="WRKY"/>
    <property type="match status" value="1"/>
</dbReference>
<evidence type="ECO:0000313" key="9">
    <source>
        <dbReference type="Proteomes" id="UP000823388"/>
    </source>
</evidence>
<keyword evidence="2" id="KW-0805">Transcription regulation</keyword>
<dbReference type="GO" id="GO:0005634">
    <property type="term" value="C:nucleus"/>
    <property type="evidence" value="ECO:0007669"/>
    <property type="project" value="UniProtKB-SubCell"/>
</dbReference>
<comment type="subcellular location">
    <subcellularLocation>
        <location evidence="1">Nucleus</location>
    </subcellularLocation>
</comment>
<keyword evidence="4" id="KW-0804">Transcription</keyword>
<keyword evidence="5" id="KW-0539">Nucleus</keyword>
<dbReference type="InterPro" id="IPR036576">
    <property type="entry name" value="WRKY_dom_sf"/>
</dbReference>
<sequence>MAEELHQVPPPLGYLEADDDGPLRRRDRESMVNKLISTVYSGPTISDIESVLSFTGGGAHHHQNINQLADDAMDNYSSAGVVSTSPPVVFSPKTEVLSKMENKYTLKIKTCGNGLLAEDGYKWRKYGQKSIKNSPNPRSYYRCTNPRCNAKKQVERAMDEADTLLVTYEGLHLHYTYSHFLLQHQQQQAAPDPPPARPPAAAGGGGSTSKKPKLLQPRGCPAAAPIIDDDDAAAAAGDLDLFLLHGGGGGRSSRSSPSRCWQHAAATSPRRRDDGLTMPLGVFPQQETDEDGCGFVDHHRRRQHTCSNNNKGGLLEDVVPLLVRRPCSSTSTPITISRSSSPPPSLSTTTTAASSSVSWNNNPTSPYSIDMAILSNIF</sequence>
<dbReference type="EMBL" id="CM029045">
    <property type="protein sequence ID" value="KAG2603558.1"/>
    <property type="molecule type" value="Genomic_DNA"/>
</dbReference>
<dbReference type="AlphaFoldDB" id="A0A8T0T1N3"/>
<protein>
    <recommendedName>
        <fullName evidence="7">WRKY domain-containing protein</fullName>
    </recommendedName>
</protein>
<reference evidence="8" key="1">
    <citation type="submission" date="2020-05" db="EMBL/GenBank/DDBJ databases">
        <title>WGS assembly of Panicum virgatum.</title>
        <authorList>
            <person name="Lovell J.T."/>
            <person name="Jenkins J."/>
            <person name="Shu S."/>
            <person name="Juenger T.E."/>
            <person name="Schmutz J."/>
        </authorList>
    </citation>
    <scope>NUCLEOTIDE SEQUENCE</scope>
    <source>
        <strain evidence="8">AP13</strain>
    </source>
</reference>
<dbReference type="OrthoDB" id="652816at2759"/>
<dbReference type="InterPro" id="IPR003657">
    <property type="entry name" value="WRKY_dom"/>
</dbReference>
<dbReference type="PROSITE" id="PS50811">
    <property type="entry name" value="WRKY"/>
    <property type="match status" value="1"/>
</dbReference>
<evidence type="ECO:0000256" key="1">
    <source>
        <dbReference type="ARBA" id="ARBA00004123"/>
    </source>
</evidence>
<name>A0A8T0T1N3_PANVG</name>
<accession>A0A8T0T1N3</accession>
<feature type="domain" description="WRKY" evidence="7">
    <location>
        <begin position="112"/>
        <end position="177"/>
    </location>
</feature>
<organism evidence="8 9">
    <name type="scientific">Panicum virgatum</name>
    <name type="common">Blackwell switchgrass</name>
    <dbReference type="NCBI Taxonomy" id="38727"/>
    <lineage>
        <taxon>Eukaryota</taxon>
        <taxon>Viridiplantae</taxon>
        <taxon>Streptophyta</taxon>
        <taxon>Embryophyta</taxon>
        <taxon>Tracheophyta</taxon>
        <taxon>Spermatophyta</taxon>
        <taxon>Magnoliopsida</taxon>
        <taxon>Liliopsida</taxon>
        <taxon>Poales</taxon>
        <taxon>Poaceae</taxon>
        <taxon>PACMAD clade</taxon>
        <taxon>Panicoideae</taxon>
        <taxon>Panicodae</taxon>
        <taxon>Paniceae</taxon>
        <taxon>Panicinae</taxon>
        <taxon>Panicum</taxon>
        <taxon>Panicum sect. Hiantes</taxon>
    </lineage>
</organism>
<feature type="region of interest" description="Disordered" evidence="6">
    <location>
        <begin position="184"/>
        <end position="221"/>
    </location>
</feature>
<feature type="region of interest" description="Disordered" evidence="6">
    <location>
        <begin position="248"/>
        <end position="277"/>
    </location>
</feature>
<dbReference type="PANTHER" id="PTHR31221">
    <property type="entry name" value="WRKY TRANSCRIPTION FACTOR PROTEIN 1-RELATED"/>
    <property type="match status" value="1"/>
</dbReference>
<proteinExistence type="predicted"/>
<dbReference type="GO" id="GO:0043565">
    <property type="term" value="F:sequence-specific DNA binding"/>
    <property type="evidence" value="ECO:0007669"/>
    <property type="project" value="InterPro"/>
</dbReference>
<keyword evidence="3" id="KW-0238">DNA-binding</keyword>
<feature type="region of interest" description="Disordered" evidence="6">
    <location>
        <begin position="330"/>
        <end position="361"/>
    </location>
</feature>
<comment type="caution">
    <text evidence="8">The sequence shown here is derived from an EMBL/GenBank/DDBJ whole genome shotgun (WGS) entry which is preliminary data.</text>
</comment>
<dbReference type="Proteomes" id="UP000823388">
    <property type="component" value="Chromosome 5K"/>
</dbReference>
<dbReference type="SMART" id="SM00774">
    <property type="entry name" value="WRKY"/>
    <property type="match status" value="1"/>
</dbReference>
<evidence type="ECO:0000259" key="7">
    <source>
        <dbReference type="PROSITE" id="PS50811"/>
    </source>
</evidence>
<evidence type="ECO:0000256" key="5">
    <source>
        <dbReference type="ARBA" id="ARBA00023242"/>
    </source>
</evidence>
<dbReference type="GO" id="GO:0003700">
    <property type="term" value="F:DNA-binding transcription factor activity"/>
    <property type="evidence" value="ECO:0007669"/>
    <property type="project" value="InterPro"/>
</dbReference>
<evidence type="ECO:0000256" key="3">
    <source>
        <dbReference type="ARBA" id="ARBA00023125"/>
    </source>
</evidence>
<gene>
    <name evidence="8" type="ORF">PVAP13_5KG779100</name>
</gene>
<dbReference type="InterPro" id="IPR044810">
    <property type="entry name" value="WRKY_plant"/>
</dbReference>
<dbReference type="PANTHER" id="PTHR31221:SF42">
    <property type="entry name" value="WRKY TRANSCRIPTION FACTOR 49-RELATED"/>
    <property type="match status" value="1"/>
</dbReference>
<feature type="region of interest" description="Disordered" evidence="6">
    <location>
        <begin position="1"/>
        <end position="24"/>
    </location>
</feature>
<keyword evidence="9" id="KW-1185">Reference proteome</keyword>
<evidence type="ECO:0000256" key="6">
    <source>
        <dbReference type="SAM" id="MobiDB-lite"/>
    </source>
</evidence>
<evidence type="ECO:0000256" key="4">
    <source>
        <dbReference type="ARBA" id="ARBA00023163"/>
    </source>
</evidence>
<feature type="compositionally biased region" description="Low complexity" evidence="6">
    <location>
        <begin position="330"/>
        <end position="358"/>
    </location>
</feature>
<evidence type="ECO:0000313" key="8">
    <source>
        <dbReference type="EMBL" id="KAG2603558.1"/>
    </source>
</evidence>